<feature type="domain" description="HTH LytTR-type" evidence="4">
    <location>
        <begin position="135"/>
        <end position="201"/>
    </location>
</feature>
<accession>A0A917HYY4</accession>
<comment type="caution">
    <text evidence="5">The sequence shown here is derived from an EMBL/GenBank/DDBJ whole genome shotgun (WGS) entry which is preliminary data.</text>
</comment>
<dbReference type="GO" id="GO:0006355">
    <property type="term" value="P:regulation of DNA-templated transcription"/>
    <property type="evidence" value="ECO:0007669"/>
    <property type="project" value="TreeGrafter"/>
</dbReference>
<name>A0A917HYY4_9SPHI</name>
<reference evidence="5" key="2">
    <citation type="submission" date="2020-09" db="EMBL/GenBank/DDBJ databases">
        <authorList>
            <person name="Sun Q."/>
            <person name="Zhou Y."/>
        </authorList>
    </citation>
    <scope>NUCLEOTIDE SEQUENCE</scope>
    <source>
        <strain evidence="5">CGMCC 1.12195</strain>
    </source>
</reference>
<dbReference type="Proteomes" id="UP000660862">
    <property type="component" value="Unassembled WGS sequence"/>
</dbReference>
<dbReference type="Gene3D" id="3.40.50.2300">
    <property type="match status" value="1"/>
</dbReference>
<organism evidence="5 6">
    <name type="scientific">Parapedobacter pyrenivorans</name>
    <dbReference type="NCBI Taxonomy" id="1305674"/>
    <lineage>
        <taxon>Bacteria</taxon>
        <taxon>Pseudomonadati</taxon>
        <taxon>Bacteroidota</taxon>
        <taxon>Sphingobacteriia</taxon>
        <taxon>Sphingobacteriales</taxon>
        <taxon>Sphingobacteriaceae</taxon>
        <taxon>Parapedobacter</taxon>
    </lineage>
</organism>
<evidence type="ECO:0000259" key="4">
    <source>
        <dbReference type="PROSITE" id="PS50930"/>
    </source>
</evidence>
<feature type="modified residue" description="4-aspartylphosphate" evidence="2">
    <location>
        <position position="56"/>
    </location>
</feature>
<dbReference type="PANTHER" id="PTHR48111:SF3">
    <property type="entry name" value="TRANSCRIPTIONAL REGULATORY PROTEIN BTSR"/>
    <property type="match status" value="1"/>
</dbReference>
<dbReference type="PANTHER" id="PTHR48111">
    <property type="entry name" value="REGULATOR OF RPOS"/>
    <property type="match status" value="1"/>
</dbReference>
<evidence type="ECO:0000313" key="6">
    <source>
        <dbReference type="Proteomes" id="UP000660862"/>
    </source>
</evidence>
<dbReference type="SMART" id="SM00850">
    <property type="entry name" value="LytTR"/>
    <property type="match status" value="1"/>
</dbReference>
<evidence type="ECO:0000313" key="5">
    <source>
        <dbReference type="EMBL" id="GGG96565.1"/>
    </source>
</evidence>
<dbReference type="EMBL" id="BMER01000004">
    <property type="protein sequence ID" value="GGG96565.1"/>
    <property type="molecule type" value="Genomic_DNA"/>
</dbReference>
<protein>
    <submittedName>
        <fullName evidence="5">DNA-binding response regulator</fullName>
    </submittedName>
</protein>
<dbReference type="PROSITE" id="PS50930">
    <property type="entry name" value="HTH_LYTTR"/>
    <property type="match status" value="1"/>
</dbReference>
<keyword evidence="6" id="KW-1185">Reference proteome</keyword>
<dbReference type="RefSeq" id="WP_188507355.1">
    <property type="nucleotide sequence ID" value="NZ_BMER01000004.1"/>
</dbReference>
<dbReference type="Gene3D" id="2.40.50.1020">
    <property type="entry name" value="LytTr DNA-binding domain"/>
    <property type="match status" value="1"/>
</dbReference>
<dbReference type="SMART" id="SM00448">
    <property type="entry name" value="REC"/>
    <property type="match status" value="1"/>
</dbReference>
<proteinExistence type="predicted"/>
<dbReference type="Pfam" id="PF04397">
    <property type="entry name" value="LytTR"/>
    <property type="match status" value="1"/>
</dbReference>
<keyword evidence="2" id="KW-0597">Phosphoprotein</keyword>
<evidence type="ECO:0000256" key="1">
    <source>
        <dbReference type="ARBA" id="ARBA00023125"/>
    </source>
</evidence>
<gene>
    <name evidence="5" type="ORF">GCM10007415_34720</name>
</gene>
<sequence length="246" mass="27948">MPVFKVYILDDDPRAVRKLSRLVYDNPNLLLVGSQTDPEAGLLEIARFKPDILLLDLEMTPLSGWEVILRLDKGVKVILCTADARAGSQSYEVSAADYLVKPFSGARFNEAILRASGALEKRPTPAILGHETLYFTAGGASNPVEINPLDIEMIEACDHRCRIFHTYDAILVDQSFKEVERMLPASLFMRIHKSFMISLKRYYRHQNGKVYLKNVEHEACKVVPIGDKYGPKFYQYLLDKQHKTTE</sequence>
<reference evidence="5" key="1">
    <citation type="journal article" date="2014" name="Int. J. Syst. Evol. Microbiol.">
        <title>Complete genome sequence of Corynebacterium casei LMG S-19264T (=DSM 44701T), isolated from a smear-ripened cheese.</title>
        <authorList>
            <consortium name="US DOE Joint Genome Institute (JGI-PGF)"/>
            <person name="Walter F."/>
            <person name="Albersmeier A."/>
            <person name="Kalinowski J."/>
            <person name="Ruckert C."/>
        </authorList>
    </citation>
    <scope>NUCLEOTIDE SEQUENCE</scope>
    <source>
        <strain evidence="5">CGMCC 1.12195</strain>
    </source>
</reference>
<evidence type="ECO:0000256" key="2">
    <source>
        <dbReference type="PROSITE-ProRule" id="PRU00169"/>
    </source>
</evidence>
<dbReference type="AlphaFoldDB" id="A0A917HYY4"/>
<evidence type="ECO:0000259" key="3">
    <source>
        <dbReference type="PROSITE" id="PS50110"/>
    </source>
</evidence>
<dbReference type="GO" id="GO:0000156">
    <property type="term" value="F:phosphorelay response regulator activity"/>
    <property type="evidence" value="ECO:0007669"/>
    <property type="project" value="TreeGrafter"/>
</dbReference>
<dbReference type="SUPFAM" id="SSF52172">
    <property type="entry name" value="CheY-like"/>
    <property type="match status" value="1"/>
</dbReference>
<feature type="domain" description="Response regulatory" evidence="3">
    <location>
        <begin position="5"/>
        <end position="116"/>
    </location>
</feature>
<dbReference type="GO" id="GO:0000976">
    <property type="term" value="F:transcription cis-regulatory region binding"/>
    <property type="evidence" value="ECO:0007669"/>
    <property type="project" value="TreeGrafter"/>
</dbReference>
<dbReference type="InterPro" id="IPR011006">
    <property type="entry name" value="CheY-like_superfamily"/>
</dbReference>
<dbReference type="PROSITE" id="PS50110">
    <property type="entry name" value="RESPONSE_REGULATORY"/>
    <property type="match status" value="1"/>
</dbReference>
<dbReference type="InterPro" id="IPR039420">
    <property type="entry name" value="WalR-like"/>
</dbReference>
<dbReference type="GO" id="GO:0032993">
    <property type="term" value="C:protein-DNA complex"/>
    <property type="evidence" value="ECO:0007669"/>
    <property type="project" value="TreeGrafter"/>
</dbReference>
<dbReference type="GO" id="GO:0005829">
    <property type="term" value="C:cytosol"/>
    <property type="evidence" value="ECO:0007669"/>
    <property type="project" value="TreeGrafter"/>
</dbReference>
<keyword evidence="1 5" id="KW-0238">DNA-binding</keyword>
<dbReference type="Pfam" id="PF00072">
    <property type="entry name" value="Response_reg"/>
    <property type="match status" value="1"/>
</dbReference>
<dbReference type="InterPro" id="IPR001789">
    <property type="entry name" value="Sig_transdc_resp-reg_receiver"/>
</dbReference>
<dbReference type="InterPro" id="IPR007492">
    <property type="entry name" value="LytTR_DNA-bd_dom"/>
</dbReference>